<evidence type="ECO:0000313" key="3">
    <source>
        <dbReference type="Proteomes" id="UP000295748"/>
    </source>
</evidence>
<keyword evidence="1" id="KW-0472">Membrane</keyword>
<organism evidence="2 3">
    <name type="scientific">Microbacterium wangchenii</name>
    <dbReference type="NCBI Taxonomy" id="2541726"/>
    <lineage>
        <taxon>Bacteria</taxon>
        <taxon>Bacillati</taxon>
        <taxon>Actinomycetota</taxon>
        <taxon>Actinomycetes</taxon>
        <taxon>Micrococcales</taxon>
        <taxon>Microbacteriaceae</taxon>
        <taxon>Microbacterium</taxon>
    </lineage>
</organism>
<feature type="transmembrane region" description="Helical" evidence="1">
    <location>
        <begin position="97"/>
        <end position="119"/>
    </location>
</feature>
<dbReference type="Proteomes" id="UP000295748">
    <property type="component" value="Chromosome"/>
</dbReference>
<proteinExistence type="predicted"/>
<sequence>MILRRPAPPRLAPGLRSRWSVAAYGAVPFAVALLAVWWGIRALPSGSVDLVLPGRPARAVDLGPVPAEAYVATAALLAFAAVVWVVGAVAWDAVPAWWVAGIPIVLTFAWTATLLGWIIAQGTDDGGRVVLALVVTAMFTLLAAVVGTLSWRTIQGRV</sequence>
<dbReference type="RefSeq" id="WP_135062522.1">
    <property type="nucleotide sequence ID" value="NZ_CP038266.1"/>
</dbReference>
<feature type="transmembrane region" description="Helical" evidence="1">
    <location>
        <begin position="131"/>
        <end position="151"/>
    </location>
</feature>
<feature type="transmembrane region" description="Helical" evidence="1">
    <location>
        <begin position="21"/>
        <end position="40"/>
    </location>
</feature>
<dbReference type="EMBL" id="CP038266">
    <property type="protein sequence ID" value="QBR87300.1"/>
    <property type="molecule type" value="Genomic_DNA"/>
</dbReference>
<evidence type="ECO:0000256" key="1">
    <source>
        <dbReference type="SAM" id="Phobius"/>
    </source>
</evidence>
<accession>A0ABX5SMF1</accession>
<gene>
    <name evidence="2" type="ORF">E4K62_00440</name>
</gene>
<reference evidence="2 3" key="1">
    <citation type="submission" date="2019-03" db="EMBL/GenBank/DDBJ databases">
        <authorList>
            <person name="Dong K."/>
        </authorList>
    </citation>
    <scope>NUCLEOTIDE SEQUENCE [LARGE SCALE GENOMIC DNA]</scope>
    <source>
        <strain evidence="3">dk512</strain>
    </source>
</reference>
<protein>
    <submittedName>
        <fullName evidence="2">Uncharacterized protein</fullName>
    </submittedName>
</protein>
<evidence type="ECO:0000313" key="2">
    <source>
        <dbReference type="EMBL" id="QBR87300.1"/>
    </source>
</evidence>
<name>A0ABX5SMF1_9MICO</name>
<feature type="transmembrane region" description="Helical" evidence="1">
    <location>
        <begin position="69"/>
        <end position="90"/>
    </location>
</feature>
<keyword evidence="1" id="KW-1133">Transmembrane helix</keyword>
<keyword evidence="1" id="KW-0812">Transmembrane</keyword>
<keyword evidence="3" id="KW-1185">Reference proteome</keyword>